<dbReference type="PROSITE" id="PS51257">
    <property type="entry name" value="PROKAR_LIPOPROTEIN"/>
    <property type="match status" value="1"/>
</dbReference>
<evidence type="ECO:0000256" key="2">
    <source>
        <dbReference type="SAM" id="SignalP"/>
    </source>
</evidence>
<name>A0ABW1LIJ7_9ACTN</name>
<feature type="region of interest" description="Disordered" evidence="1">
    <location>
        <begin position="29"/>
        <end position="59"/>
    </location>
</feature>
<comment type="caution">
    <text evidence="3">The sequence shown here is derived from an EMBL/GenBank/DDBJ whole genome shotgun (WGS) entry which is preliminary data.</text>
</comment>
<feature type="compositionally biased region" description="Low complexity" evidence="1">
    <location>
        <begin position="29"/>
        <end position="47"/>
    </location>
</feature>
<feature type="signal peptide" evidence="2">
    <location>
        <begin position="1"/>
        <end position="21"/>
    </location>
</feature>
<evidence type="ECO:0008006" key="5">
    <source>
        <dbReference type="Google" id="ProtNLM"/>
    </source>
</evidence>
<dbReference type="RefSeq" id="WP_379153613.1">
    <property type="nucleotide sequence ID" value="NZ_JBHSRJ010000004.1"/>
</dbReference>
<evidence type="ECO:0000256" key="1">
    <source>
        <dbReference type="SAM" id="MobiDB-lite"/>
    </source>
</evidence>
<evidence type="ECO:0000313" key="3">
    <source>
        <dbReference type="EMBL" id="MFC6043504.1"/>
    </source>
</evidence>
<proteinExistence type="predicted"/>
<protein>
    <recommendedName>
        <fullName evidence="5">DUF5666 domain-containing protein</fullName>
    </recommendedName>
</protein>
<sequence length="268" mass="25489">MNLTRVTLATASSVLLVATLAACGGGSDDAATDTSGAAAQAGGAPNAGQGGRTPGASGTVAAVSGSTAQVQNDQSGQVAVSWTKGTTFTQQVDATLADVTVGSCVMVTDGDDDTAATVRITAANDDDGCGFGGGQRPDGAPSGMPSDMPTDRPSDMPSGGPGGMGGGFGTVGEVTSVSATGFTVSATQPGSEDASDVSVTVGDDTTYTTQAKAQASAVTVGRCVTARGDSDDTGAVVATTISVSDPVDGQCTGGFGGGGMRGPEGGAA</sequence>
<feature type="region of interest" description="Disordered" evidence="1">
    <location>
        <begin position="126"/>
        <end position="164"/>
    </location>
</feature>
<keyword evidence="4" id="KW-1185">Reference proteome</keyword>
<reference evidence="4" key="1">
    <citation type="journal article" date="2019" name="Int. J. Syst. Evol. Microbiol.">
        <title>The Global Catalogue of Microorganisms (GCM) 10K type strain sequencing project: providing services to taxonomists for standard genome sequencing and annotation.</title>
        <authorList>
            <consortium name="The Broad Institute Genomics Platform"/>
            <consortium name="The Broad Institute Genome Sequencing Center for Infectious Disease"/>
            <person name="Wu L."/>
            <person name="Ma J."/>
        </authorList>
    </citation>
    <scope>NUCLEOTIDE SEQUENCE [LARGE SCALE GENOMIC DNA]</scope>
    <source>
        <strain evidence="4">CCUG 54522</strain>
    </source>
</reference>
<organism evidence="3 4">
    <name type="scientific">Nocardioides hankookensis</name>
    <dbReference type="NCBI Taxonomy" id="443157"/>
    <lineage>
        <taxon>Bacteria</taxon>
        <taxon>Bacillati</taxon>
        <taxon>Actinomycetota</taxon>
        <taxon>Actinomycetes</taxon>
        <taxon>Propionibacteriales</taxon>
        <taxon>Nocardioidaceae</taxon>
        <taxon>Nocardioides</taxon>
    </lineage>
</organism>
<keyword evidence="2" id="KW-0732">Signal</keyword>
<gene>
    <name evidence="3" type="ORF">ACFPYL_10485</name>
</gene>
<dbReference type="Proteomes" id="UP001596135">
    <property type="component" value="Unassembled WGS sequence"/>
</dbReference>
<evidence type="ECO:0000313" key="4">
    <source>
        <dbReference type="Proteomes" id="UP001596135"/>
    </source>
</evidence>
<accession>A0ABW1LIJ7</accession>
<feature type="chain" id="PRO_5047540421" description="DUF5666 domain-containing protein" evidence="2">
    <location>
        <begin position="22"/>
        <end position="268"/>
    </location>
</feature>
<dbReference type="EMBL" id="JBHSRJ010000004">
    <property type="protein sequence ID" value="MFC6043504.1"/>
    <property type="molecule type" value="Genomic_DNA"/>
</dbReference>